<evidence type="ECO:0000256" key="3">
    <source>
        <dbReference type="ARBA" id="ARBA00022691"/>
    </source>
</evidence>
<dbReference type="PANTHER" id="PTHR43464">
    <property type="entry name" value="METHYLTRANSFERASE"/>
    <property type="match status" value="1"/>
</dbReference>
<dbReference type="Proteomes" id="UP000316968">
    <property type="component" value="Chromosome"/>
</dbReference>
<dbReference type="RefSeq" id="WP_141446222.1">
    <property type="nucleotide sequence ID" value="NZ_CP041217.1"/>
</dbReference>
<evidence type="ECO:0000256" key="2">
    <source>
        <dbReference type="ARBA" id="ARBA00022679"/>
    </source>
</evidence>
<sequence length="267" mass="31058">MSASLNSDRDNFLHTRPSLYLTFNGEEDFGMAQFIDKLLREYDSGPKVLDVGCGPGREVDWLSEAGYDVTGLDQSEEMLRWAREKYPERSFVRGDQERFELNEQFDALTCVGSTFLYNFTNDDVRAALGCFRNHLKEGGLLYLDMRNAAFFLTREGQRWLEEELIDRRMHGEQGVTLRTRFSIDLPNQLLLRDYSWEFDGQEPIAEHLKHRLLFPQELVRYLTESGFRLIELFDQPAPHIGAFEQDQPLVFGKSMQGRRLQLLAQAI</sequence>
<dbReference type="InterPro" id="IPR041698">
    <property type="entry name" value="Methyltransf_25"/>
</dbReference>
<dbReference type="GO" id="GO:0008168">
    <property type="term" value="F:methyltransferase activity"/>
    <property type="evidence" value="ECO:0007669"/>
    <property type="project" value="UniProtKB-KW"/>
</dbReference>
<dbReference type="Gene3D" id="3.40.50.150">
    <property type="entry name" value="Vaccinia Virus protein VP39"/>
    <property type="match status" value="1"/>
</dbReference>
<evidence type="ECO:0000256" key="1">
    <source>
        <dbReference type="ARBA" id="ARBA00022603"/>
    </source>
</evidence>
<protein>
    <submittedName>
        <fullName evidence="5">Class I SAM-dependent methyltransferase</fullName>
    </submittedName>
</protein>
<dbReference type="PANTHER" id="PTHR43464:SF19">
    <property type="entry name" value="UBIQUINONE BIOSYNTHESIS O-METHYLTRANSFERASE, MITOCHONDRIAL"/>
    <property type="match status" value="1"/>
</dbReference>
<dbReference type="CDD" id="cd02440">
    <property type="entry name" value="AdoMet_MTases"/>
    <property type="match status" value="1"/>
</dbReference>
<keyword evidence="6" id="KW-1185">Reference proteome</keyword>
<reference evidence="5 6" key="1">
    <citation type="submission" date="2019-06" db="EMBL/GenBank/DDBJ databases">
        <title>Saccharibacillus brassicae sp. nov., an endophytic bacterium isolated from Chinese cabbage seeds (Brassica pekinensis).</title>
        <authorList>
            <person name="Jiang L."/>
            <person name="Lee J."/>
            <person name="Kim S.W."/>
        </authorList>
    </citation>
    <scope>NUCLEOTIDE SEQUENCE [LARGE SCALE GENOMIC DNA]</scope>
    <source>
        <strain evidence="6">KCTC 43072 / ATSA2</strain>
    </source>
</reference>
<dbReference type="AlphaFoldDB" id="A0A4Y6UV04"/>
<dbReference type="Gene3D" id="2.20.130.10">
    <property type="entry name" value="CAC2371-like domains"/>
    <property type="match status" value="1"/>
</dbReference>
<gene>
    <name evidence="5" type="ORF">FFV09_02500</name>
</gene>
<keyword evidence="2 5" id="KW-0808">Transferase</keyword>
<accession>A0A4Y6UV04</accession>
<dbReference type="EMBL" id="CP041217">
    <property type="protein sequence ID" value="QDH19835.1"/>
    <property type="molecule type" value="Genomic_DNA"/>
</dbReference>
<dbReference type="OrthoDB" id="9804312at2"/>
<dbReference type="InterPro" id="IPR029063">
    <property type="entry name" value="SAM-dependent_MTases_sf"/>
</dbReference>
<keyword evidence="1 5" id="KW-0489">Methyltransferase</keyword>
<dbReference type="SUPFAM" id="SSF53335">
    <property type="entry name" value="S-adenosyl-L-methionine-dependent methyltransferases"/>
    <property type="match status" value="1"/>
</dbReference>
<dbReference type="GO" id="GO:0032259">
    <property type="term" value="P:methylation"/>
    <property type="evidence" value="ECO:0007669"/>
    <property type="project" value="UniProtKB-KW"/>
</dbReference>
<proteinExistence type="predicted"/>
<feature type="domain" description="Methyltransferase" evidence="4">
    <location>
        <begin position="48"/>
        <end position="139"/>
    </location>
</feature>
<dbReference type="KEGG" id="saca:FFV09_02500"/>
<keyword evidence="3" id="KW-0949">S-adenosyl-L-methionine</keyword>
<dbReference type="Pfam" id="PF13649">
    <property type="entry name" value="Methyltransf_25"/>
    <property type="match status" value="1"/>
</dbReference>
<evidence type="ECO:0000313" key="5">
    <source>
        <dbReference type="EMBL" id="QDH19835.1"/>
    </source>
</evidence>
<evidence type="ECO:0000259" key="4">
    <source>
        <dbReference type="Pfam" id="PF13649"/>
    </source>
</evidence>
<evidence type="ECO:0000313" key="6">
    <source>
        <dbReference type="Proteomes" id="UP000316968"/>
    </source>
</evidence>
<organism evidence="5 6">
    <name type="scientific">Saccharibacillus brassicae</name>
    <dbReference type="NCBI Taxonomy" id="2583377"/>
    <lineage>
        <taxon>Bacteria</taxon>
        <taxon>Bacillati</taxon>
        <taxon>Bacillota</taxon>
        <taxon>Bacilli</taxon>
        <taxon>Bacillales</taxon>
        <taxon>Paenibacillaceae</taxon>
        <taxon>Saccharibacillus</taxon>
    </lineage>
</organism>
<name>A0A4Y6UV04_SACBS</name>